<dbReference type="InterPro" id="IPR006569">
    <property type="entry name" value="CID_dom"/>
</dbReference>
<name>A0A2R6Q4S9_ACTCC</name>
<dbReference type="FunFam" id="1.25.40.90:FF:000018">
    <property type="entry name" value="ENTH/VHS family protein isoform 1"/>
    <property type="match status" value="1"/>
</dbReference>
<dbReference type="GO" id="GO:0005634">
    <property type="term" value="C:nucleus"/>
    <property type="evidence" value="ECO:0007669"/>
    <property type="project" value="UniProtKB-ARBA"/>
</dbReference>
<evidence type="ECO:0000256" key="2">
    <source>
        <dbReference type="SAM" id="Coils"/>
    </source>
</evidence>
<dbReference type="Proteomes" id="UP000241394">
    <property type="component" value="Chromosome LG20"/>
</dbReference>
<dbReference type="SUPFAM" id="SSF48464">
    <property type="entry name" value="ENTH/VHS domain"/>
    <property type="match status" value="1"/>
</dbReference>
<dbReference type="OrthoDB" id="10069473at2759"/>
<sequence>MTDSVFDGHILSEKLSKLNSSQQSIESLSRWCISNRKKARQIVEKWDKTFRNAQREQRVALLYLANDILQNSRRKGSEFVNEFWKFLPAALKHVYENGDDNGKKAACRLVDIWEERKVFGSRGQNLKDEMLGKVPPPSVSNGKSSNSIKIVKRDAHSLRIKLGVGGMPEKIVTAFQSVHDENTTEEAALNKCEATASLVGKMEKDVHTSAQGMPEKIVTAFQSVHDENTTEEAALNKCEATASLVGKMEKDVHTSAQGNQDASVLVDEILEQENVLKQCIEQLENAEASRAALVSQLKEAIQEQELKLEFIHTQLQVARGQVEQMSSMRHTLTSPLVPASLISTNQPMEATVVVESHLQSAHPTITPMLQPVISFATLKNSEEENKKAAAAAVAAKLTASTSSAQMLTSVLSSLISEEAASKNGGLKSVGFTSSLPMFSPEKRPKLDQSVPVTDVNGSDMSNAGYFTSLQQQSMAITPLTAPTSMPPVSQTNHTQAPFPPSLLPPPPVPPANSPPNQFAQSAGLMMGVMPFGYGGTNSLPPPPPPLPSHIALSLARPPPQSQQQQQQAQQQQPPQPPNGGFFRPPGFGFFGQSHQPTPPPVPRQ</sequence>
<protein>
    <submittedName>
        <fullName evidence="5">Regulation of nuclear pre-mRNA domain-containing protein</fullName>
    </submittedName>
</protein>
<dbReference type="Pfam" id="PF04818">
    <property type="entry name" value="CID"/>
    <property type="match status" value="1"/>
</dbReference>
<evidence type="ECO:0000313" key="6">
    <source>
        <dbReference type="Proteomes" id="UP000241394"/>
    </source>
</evidence>
<reference evidence="5 6" key="1">
    <citation type="submission" date="2017-07" db="EMBL/GenBank/DDBJ databases">
        <title>An improved, manually edited Actinidia chinensis var. chinensis (kiwifruit) genome highlights the challenges associated with draft genomes and gene prediction in plants.</title>
        <authorList>
            <person name="Pilkington S."/>
            <person name="Crowhurst R."/>
            <person name="Hilario E."/>
            <person name="Nardozza S."/>
            <person name="Fraser L."/>
            <person name="Peng Y."/>
            <person name="Gunaseelan K."/>
            <person name="Simpson R."/>
            <person name="Tahir J."/>
            <person name="Deroles S."/>
            <person name="Templeton K."/>
            <person name="Luo Z."/>
            <person name="Davy M."/>
            <person name="Cheng C."/>
            <person name="Mcneilage M."/>
            <person name="Scaglione D."/>
            <person name="Liu Y."/>
            <person name="Zhang Q."/>
            <person name="Datson P."/>
            <person name="De Silva N."/>
            <person name="Gardiner S."/>
            <person name="Bassett H."/>
            <person name="Chagne D."/>
            <person name="Mccallum J."/>
            <person name="Dzierzon H."/>
            <person name="Deng C."/>
            <person name="Wang Y.-Y."/>
            <person name="Barron N."/>
            <person name="Manako K."/>
            <person name="Bowen J."/>
            <person name="Foster T."/>
            <person name="Erridge Z."/>
            <person name="Tiffin H."/>
            <person name="Waite C."/>
            <person name="Davies K."/>
            <person name="Grierson E."/>
            <person name="Laing W."/>
            <person name="Kirk R."/>
            <person name="Chen X."/>
            <person name="Wood M."/>
            <person name="Montefiori M."/>
            <person name="Brummell D."/>
            <person name="Schwinn K."/>
            <person name="Catanach A."/>
            <person name="Fullerton C."/>
            <person name="Li D."/>
            <person name="Meiyalaghan S."/>
            <person name="Nieuwenhuizen N."/>
            <person name="Read N."/>
            <person name="Prakash R."/>
            <person name="Hunter D."/>
            <person name="Zhang H."/>
            <person name="Mckenzie M."/>
            <person name="Knabel M."/>
            <person name="Harris A."/>
            <person name="Allan A."/>
            <person name="Chen A."/>
            <person name="Janssen B."/>
            <person name="Plunkett B."/>
            <person name="Dwamena C."/>
            <person name="Voogd C."/>
            <person name="Leif D."/>
            <person name="Lafferty D."/>
            <person name="Souleyre E."/>
            <person name="Varkonyi-Gasic E."/>
            <person name="Gambi F."/>
            <person name="Hanley J."/>
            <person name="Yao J.-L."/>
            <person name="Cheung J."/>
            <person name="David K."/>
            <person name="Warren B."/>
            <person name="Marsh K."/>
            <person name="Snowden K."/>
            <person name="Lin-Wang K."/>
            <person name="Brian L."/>
            <person name="Martinez-Sanchez M."/>
            <person name="Wang M."/>
            <person name="Ileperuma N."/>
            <person name="Macnee N."/>
            <person name="Campin R."/>
            <person name="Mcatee P."/>
            <person name="Drummond R."/>
            <person name="Espley R."/>
            <person name="Ireland H."/>
            <person name="Wu R."/>
            <person name="Atkinson R."/>
            <person name="Karunairetnam S."/>
            <person name="Bulley S."/>
            <person name="Chunkath S."/>
            <person name="Hanley Z."/>
            <person name="Storey R."/>
            <person name="Thrimawithana A."/>
            <person name="Thomson S."/>
            <person name="David C."/>
            <person name="Testolin R."/>
        </authorList>
    </citation>
    <scope>NUCLEOTIDE SEQUENCE [LARGE SCALE GENOMIC DNA]</scope>
    <source>
        <strain evidence="6">cv. Red5</strain>
        <tissue evidence="5">Young leaf</tissue>
    </source>
</reference>
<dbReference type="PANTHER" id="PTHR12460">
    <property type="entry name" value="CYCLIN-DEPENDENT KINASE INHIBITOR-RELATED PROTEIN"/>
    <property type="match status" value="1"/>
</dbReference>
<dbReference type="AlphaFoldDB" id="A0A2R6Q4S9"/>
<feature type="compositionally biased region" description="Low complexity" evidence="3">
    <location>
        <begin position="561"/>
        <end position="592"/>
    </location>
</feature>
<feature type="region of interest" description="Disordered" evidence="3">
    <location>
        <begin position="479"/>
        <end position="519"/>
    </location>
</feature>
<dbReference type="GO" id="GO:0000993">
    <property type="term" value="F:RNA polymerase II complex binding"/>
    <property type="evidence" value="ECO:0007669"/>
    <property type="project" value="TreeGrafter"/>
</dbReference>
<gene>
    <name evidence="5" type="ORF">CEY00_Acc23057</name>
</gene>
<evidence type="ECO:0000256" key="3">
    <source>
        <dbReference type="SAM" id="MobiDB-lite"/>
    </source>
</evidence>
<feature type="compositionally biased region" description="Polar residues" evidence="3">
    <location>
        <begin position="479"/>
        <end position="494"/>
    </location>
</feature>
<dbReference type="PROSITE" id="PS51391">
    <property type="entry name" value="CID"/>
    <property type="match status" value="1"/>
</dbReference>
<feature type="domain" description="CID" evidence="4">
    <location>
        <begin position="3"/>
        <end position="135"/>
    </location>
</feature>
<dbReference type="Gramene" id="PSS01701">
    <property type="protein sequence ID" value="PSS01701"/>
    <property type="gene ID" value="CEY00_Acc23057"/>
</dbReference>
<dbReference type="InParanoid" id="A0A2R6Q4S9"/>
<organism evidence="5 6">
    <name type="scientific">Actinidia chinensis var. chinensis</name>
    <name type="common">Chinese soft-hair kiwi</name>
    <dbReference type="NCBI Taxonomy" id="1590841"/>
    <lineage>
        <taxon>Eukaryota</taxon>
        <taxon>Viridiplantae</taxon>
        <taxon>Streptophyta</taxon>
        <taxon>Embryophyta</taxon>
        <taxon>Tracheophyta</taxon>
        <taxon>Spermatophyta</taxon>
        <taxon>Magnoliopsida</taxon>
        <taxon>eudicotyledons</taxon>
        <taxon>Gunneridae</taxon>
        <taxon>Pentapetalae</taxon>
        <taxon>asterids</taxon>
        <taxon>Ericales</taxon>
        <taxon>Actinidiaceae</taxon>
        <taxon>Actinidia</taxon>
    </lineage>
</organism>
<dbReference type="GO" id="GO:0031124">
    <property type="term" value="P:mRNA 3'-end processing"/>
    <property type="evidence" value="ECO:0007669"/>
    <property type="project" value="TreeGrafter"/>
</dbReference>
<accession>A0A2R6Q4S9</accession>
<dbReference type="SMART" id="SM00582">
    <property type="entry name" value="RPR"/>
    <property type="match status" value="1"/>
</dbReference>
<evidence type="ECO:0000259" key="4">
    <source>
        <dbReference type="PROSITE" id="PS51391"/>
    </source>
</evidence>
<dbReference type="STRING" id="1590841.A0A2R6Q4S9"/>
<evidence type="ECO:0000313" key="5">
    <source>
        <dbReference type="EMBL" id="PSS01701.1"/>
    </source>
</evidence>
<dbReference type="OMA" id="YESGDEH"/>
<dbReference type="InterPro" id="IPR008942">
    <property type="entry name" value="ENTH_VHS"/>
</dbReference>
<comment type="caution">
    <text evidence="5">The sequence shown here is derived from an EMBL/GenBank/DDBJ whole genome shotgun (WGS) entry which is preliminary data.</text>
</comment>
<feature type="compositionally biased region" description="Pro residues" evidence="3">
    <location>
        <begin position="497"/>
        <end position="513"/>
    </location>
</feature>
<dbReference type="PANTHER" id="PTHR12460:SF0">
    <property type="entry name" value="CID DOMAIN-CONTAINING PROTEIN-RELATED"/>
    <property type="match status" value="1"/>
</dbReference>
<dbReference type="Gene3D" id="1.25.40.90">
    <property type="match status" value="1"/>
</dbReference>
<dbReference type="CDD" id="cd16981">
    <property type="entry name" value="CID_RPRD_like"/>
    <property type="match status" value="1"/>
</dbReference>
<keyword evidence="6" id="KW-1185">Reference proteome</keyword>
<proteinExistence type="predicted"/>
<feature type="coiled-coil region" evidence="2">
    <location>
        <begin position="266"/>
        <end position="314"/>
    </location>
</feature>
<evidence type="ECO:0000256" key="1">
    <source>
        <dbReference type="ARBA" id="ARBA00022664"/>
    </source>
</evidence>
<keyword evidence="2" id="KW-0175">Coiled coil</keyword>
<reference evidence="6" key="2">
    <citation type="journal article" date="2018" name="BMC Genomics">
        <title>A manually annotated Actinidia chinensis var. chinensis (kiwifruit) genome highlights the challenges associated with draft genomes and gene prediction in plants.</title>
        <authorList>
            <person name="Pilkington S.M."/>
            <person name="Crowhurst R."/>
            <person name="Hilario E."/>
            <person name="Nardozza S."/>
            <person name="Fraser L."/>
            <person name="Peng Y."/>
            <person name="Gunaseelan K."/>
            <person name="Simpson R."/>
            <person name="Tahir J."/>
            <person name="Deroles S.C."/>
            <person name="Templeton K."/>
            <person name="Luo Z."/>
            <person name="Davy M."/>
            <person name="Cheng C."/>
            <person name="McNeilage M."/>
            <person name="Scaglione D."/>
            <person name="Liu Y."/>
            <person name="Zhang Q."/>
            <person name="Datson P."/>
            <person name="De Silva N."/>
            <person name="Gardiner S.E."/>
            <person name="Bassett H."/>
            <person name="Chagne D."/>
            <person name="McCallum J."/>
            <person name="Dzierzon H."/>
            <person name="Deng C."/>
            <person name="Wang Y.Y."/>
            <person name="Barron L."/>
            <person name="Manako K."/>
            <person name="Bowen J."/>
            <person name="Foster T.M."/>
            <person name="Erridge Z.A."/>
            <person name="Tiffin H."/>
            <person name="Waite C.N."/>
            <person name="Davies K.M."/>
            <person name="Grierson E.P."/>
            <person name="Laing W.A."/>
            <person name="Kirk R."/>
            <person name="Chen X."/>
            <person name="Wood M."/>
            <person name="Montefiori M."/>
            <person name="Brummell D.A."/>
            <person name="Schwinn K.E."/>
            <person name="Catanach A."/>
            <person name="Fullerton C."/>
            <person name="Li D."/>
            <person name="Meiyalaghan S."/>
            <person name="Nieuwenhuizen N."/>
            <person name="Read N."/>
            <person name="Prakash R."/>
            <person name="Hunter D."/>
            <person name="Zhang H."/>
            <person name="McKenzie M."/>
            <person name="Knabel M."/>
            <person name="Harris A."/>
            <person name="Allan A.C."/>
            <person name="Gleave A."/>
            <person name="Chen A."/>
            <person name="Janssen B.J."/>
            <person name="Plunkett B."/>
            <person name="Ampomah-Dwamena C."/>
            <person name="Voogd C."/>
            <person name="Leif D."/>
            <person name="Lafferty D."/>
            <person name="Souleyre E.J.F."/>
            <person name="Varkonyi-Gasic E."/>
            <person name="Gambi F."/>
            <person name="Hanley J."/>
            <person name="Yao J.L."/>
            <person name="Cheung J."/>
            <person name="David K.M."/>
            <person name="Warren B."/>
            <person name="Marsh K."/>
            <person name="Snowden K.C."/>
            <person name="Lin-Wang K."/>
            <person name="Brian L."/>
            <person name="Martinez-Sanchez M."/>
            <person name="Wang M."/>
            <person name="Ileperuma N."/>
            <person name="Macnee N."/>
            <person name="Campin R."/>
            <person name="McAtee P."/>
            <person name="Drummond R.S.M."/>
            <person name="Espley R.V."/>
            <person name="Ireland H.S."/>
            <person name="Wu R."/>
            <person name="Atkinson R.G."/>
            <person name="Karunairetnam S."/>
            <person name="Bulley S."/>
            <person name="Chunkath S."/>
            <person name="Hanley Z."/>
            <person name="Storey R."/>
            <person name="Thrimawithana A.H."/>
            <person name="Thomson S."/>
            <person name="David C."/>
            <person name="Testolin R."/>
            <person name="Huang H."/>
            <person name="Hellens R.P."/>
            <person name="Schaffer R.J."/>
        </authorList>
    </citation>
    <scope>NUCLEOTIDE SEQUENCE [LARGE SCALE GENOMIC DNA]</scope>
    <source>
        <strain evidence="6">cv. Red5</strain>
    </source>
</reference>
<dbReference type="EMBL" id="NKQK01000020">
    <property type="protein sequence ID" value="PSS01701.1"/>
    <property type="molecule type" value="Genomic_DNA"/>
</dbReference>
<keyword evidence="1" id="KW-0507">mRNA processing</keyword>
<feature type="region of interest" description="Disordered" evidence="3">
    <location>
        <begin position="535"/>
        <end position="604"/>
    </location>
</feature>